<keyword evidence="2" id="KW-1133">Transmembrane helix</keyword>
<keyword evidence="4" id="KW-1185">Reference proteome</keyword>
<proteinExistence type="predicted"/>
<feature type="transmembrane region" description="Helical" evidence="2">
    <location>
        <begin position="294"/>
        <end position="316"/>
    </location>
</feature>
<organism evidence="3 4">
    <name type="scientific">Tuber borchii</name>
    <name type="common">White truffle</name>
    <dbReference type="NCBI Taxonomy" id="42251"/>
    <lineage>
        <taxon>Eukaryota</taxon>
        <taxon>Fungi</taxon>
        <taxon>Dikarya</taxon>
        <taxon>Ascomycota</taxon>
        <taxon>Pezizomycotina</taxon>
        <taxon>Pezizomycetes</taxon>
        <taxon>Pezizales</taxon>
        <taxon>Tuberaceae</taxon>
        <taxon>Tuber</taxon>
    </lineage>
</organism>
<evidence type="ECO:0000256" key="1">
    <source>
        <dbReference type="SAM" id="MobiDB-lite"/>
    </source>
</evidence>
<keyword evidence="2" id="KW-0472">Membrane</keyword>
<protein>
    <recommendedName>
        <fullName evidence="5">RGS domain-containing protein</fullName>
    </recommendedName>
</protein>
<sequence>MDFSAMLYRRPALVSSGSSKHSGSFEPKALFSVNSNSSHSFRIPGIPDALSFDKIIAGGTCPPMTCRDFMQYLLYVEHAAENLQFYLWLRDYTERFNALTENEKALSPPVPINPLDPRLGPKHGLRSGNRATQFLSNAFSSPSQQLAVPSLTKANPFTTPPRTPDSSGGSGFEQGNLAIEPFSSVESVGLNQINHKQMAAEAYQSIGMEWQPFSVHPFREEVTRVVAIYIAEGGPRELNVSSRDRVATLRGISHTTHPSAFNPLKKTVEDALRYQAHPNFVRWSICNGNPPRVFFARCLGVGTILVGLMIGILLTLSNCSRGWRVMAAIAWIIGIATLFAAYKGMCVVLHGLHARHIRPWELWADEEAKDSFGSKEPLESQAIPNSYEDEPWRAQYENRNLIRRIFDKQVWIEEPALRQIQDVIFLQSMIVAVIASAVLSAIFVTVPSGGYMS</sequence>
<gene>
    <name evidence="3" type="ORF">B9Z19DRAFT_1110441</name>
</gene>
<dbReference type="Gene3D" id="1.10.167.10">
    <property type="entry name" value="Regulator of G-protein Signalling 4, domain 2"/>
    <property type="match status" value="1"/>
</dbReference>
<dbReference type="Proteomes" id="UP000244722">
    <property type="component" value="Unassembled WGS sequence"/>
</dbReference>
<dbReference type="InterPro" id="IPR044926">
    <property type="entry name" value="RGS_subdomain_2"/>
</dbReference>
<evidence type="ECO:0000256" key="2">
    <source>
        <dbReference type="SAM" id="Phobius"/>
    </source>
</evidence>
<dbReference type="PANTHER" id="PTHR39466:SF1">
    <property type="entry name" value="RGS DOMAIN-CONTAINING PROTEIN"/>
    <property type="match status" value="1"/>
</dbReference>
<evidence type="ECO:0000313" key="4">
    <source>
        <dbReference type="Proteomes" id="UP000244722"/>
    </source>
</evidence>
<dbReference type="SUPFAM" id="SSF48097">
    <property type="entry name" value="Regulator of G-protein signaling, RGS"/>
    <property type="match status" value="1"/>
</dbReference>
<evidence type="ECO:0008006" key="5">
    <source>
        <dbReference type="Google" id="ProtNLM"/>
    </source>
</evidence>
<keyword evidence="2" id="KW-0812">Transmembrane</keyword>
<feature type="transmembrane region" description="Helical" evidence="2">
    <location>
        <begin position="424"/>
        <end position="446"/>
    </location>
</feature>
<feature type="region of interest" description="Disordered" evidence="1">
    <location>
        <begin position="152"/>
        <end position="173"/>
    </location>
</feature>
<name>A0A2T6ZH38_TUBBO</name>
<evidence type="ECO:0000313" key="3">
    <source>
        <dbReference type="EMBL" id="PUU74807.1"/>
    </source>
</evidence>
<reference evidence="3 4" key="1">
    <citation type="submission" date="2017-04" db="EMBL/GenBank/DDBJ databases">
        <title>Draft genome sequence of Tuber borchii Vittad., a whitish edible truffle.</title>
        <authorList>
            <consortium name="DOE Joint Genome Institute"/>
            <person name="Murat C."/>
            <person name="Kuo A."/>
            <person name="Barry K.W."/>
            <person name="Clum A."/>
            <person name="Dockter R.B."/>
            <person name="Fauchery L."/>
            <person name="Iotti M."/>
            <person name="Kohler A."/>
            <person name="Labutti K."/>
            <person name="Lindquist E.A."/>
            <person name="Lipzen A."/>
            <person name="Ohm R.A."/>
            <person name="Wang M."/>
            <person name="Grigoriev I.V."/>
            <person name="Zambonelli A."/>
            <person name="Martin F.M."/>
        </authorList>
    </citation>
    <scope>NUCLEOTIDE SEQUENCE [LARGE SCALE GENOMIC DNA]</scope>
    <source>
        <strain evidence="3 4">Tbo3840</strain>
    </source>
</reference>
<dbReference type="AlphaFoldDB" id="A0A2T6ZH38"/>
<dbReference type="PANTHER" id="PTHR39466">
    <property type="entry name" value="RGS DOMAIN-CONTAINING PROTEIN"/>
    <property type="match status" value="1"/>
</dbReference>
<dbReference type="EMBL" id="NESQ01000272">
    <property type="protein sequence ID" value="PUU74807.1"/>
    <property type="molecule type" value="Genomic_DNA"/>
</dbReference>
<accession>A0A2T6ZH38</accession>
<feature type="transmembrane region" description="Helical" evidence="2">
    <location>
        <begin position="323"/>
        <end position="342"/>
    </location>
</feature>
<dbReference type="InterPro" id="IPR036305">
    <property type="entry name" value="RGS_sf"/>
</dbReference>
<comment type="caution">
    <text evidence="3">The sequence shown here is derived from an EMBL/GenBank/DDBJ whole genome shotgun (WGS) entry which is preliminary data.</text>
</comment>
<dbReference type="OrthoDB" id="3232309at2759"/>
<dbReference type="STRING" id="42251.A0A2T6ZH38"/>